<dbReference type="FunCoup" id="A0A084QQC0">
    <property type="interactions" value="570"/>
</dbReference>
<keyword evidence="8" id="KW-1185">Reference proteome</keyword>
<feature type="transmembrane region" description="Helical" evidence="6">
    <location>
        <begin position="97"/>
        <end position="119"/>
    </location>
</feature>
<dbReference type="PANTHER" id="PTHR13377">
    <property type="entry name" value="PLACENTAL PROTEIN 6"/>
    <property type="match status" value="1"/>
</dbReference>
<dbReference type="InterPro" id="IPR013861">
    <property type="entry name" value="TMEM115/Pdh1/Rbl19"/>
</dbReference>
<protein>
    <recommendedName>
        <fullName evidence="9">Peptidase S54 rhomboid domain-containing protein</fullName>
    </recommendedName>
</protein>
<feature type="compositionally biased region" description="Low complexity" evidence="5">
    <location>
        <begin position="324"/>
        <end position="346"/>
    </location>
</feature>
<name>A0A084QQC0_STAC4</name>
<feature type="region of interest" description="Disordered" evidence="5">
    <location>
        <begin position="309"/>
        <end position="364"/>
    </location>
</feature>
<evidence type="ECO:0000313" key="7">
    <source>
        <dbReference type="EMBL" id="KFA66155.1"/>
    </source>
</evidence>
<evidence type="ECO:0000256" key="5">
    <source>
        <dbReference type="SAM" id="MobiDB-lite"/>
    </source>
</evidence>
<dbReference type="Proteomes" id="UP000028524">
    <property type="component" value="Unassembled WGS sequence"/>
</dbReference>
<dbReference type="GO" id="GO:0005794">
    <property type="term" value="C:Golgi apparatus"/>
    <property type="evidence" value="ECO:0007669"/>
    <property type="project" value="TreeGrafter"/>
</dbReference>
<dbReference type="SMART" id="SM01160">
    <property type="entry name" value="DUF1751"/>
    <property type="match status" value="1"/>
</dbReference>
<evidence type="ECO:0000256" key="4">
    <source>
        <dbReference type="ARBA" id="ARBA00023136"/>
    </source>
</evidence>
<dbReference type="STRING" id="1283841.A0A084QQC0"/>
<dbReference type="HOGENOM" id="CLU_043563_1_0_1"/>
<sequence>MAPRLNLPPVTRALLGALLFQSMLDAAIRYRQWTGDADIVIPYLTLVPQLSIIYPWTFVTTTLVETNVFTLAIAGFTIFFGGRYLERAWSSAELAKYLVIVSLVPNLLTFAVMVILFTLSRSESWTLTVIAGTVPVQIAFLVAFSQLLPAHTATFFRGVISLRVPRSPLIYIGIVSFLSFTPLLPGASAWLAVFGFLTSWTYLRFYKTVFPDLDSSQPASMRGDASETFAFAEFFPAPVKPFVAAVADQIFEVLVAMRLCTPFTQADLSAARGDSVLQRGTPGSARAEAERRRAIALKALDQRLHAASANTAGRSPAPVPSQPSGPSVQSQPPPSTQTATTSQPGPLLGETKFEPEHDDGPAKN</sequence>
<gene>
    <name evidence="7" type="ORF">S40285_03357</name>
</gene>
<dbReference type="OMA" id="EIHFWEV"/>
<feature type="transmembrane region" description="Helical" evidence="6">
    <location>
        <begin position="125"/>
        <end position="148"/>
    </location>
</feature>
<feature type="transmembrane region" description="Helical" evidence="6">
    <location>
        <begin position="68"/>
        <end position="85"/>
    </location>
</feature>
<evidence type="ECO:0008006" key="9">
    <source>
        <dbReference type="Google" id="ProtNLM"/>
    </source>
</evidence>
<feature type="transmembrane region" description="Helical" evidence="6">
    <location>
        <begin position="40"/>
        <end position="56"/>
    </location>
</feature>
<dbReference type="OrthoDB" id="73612at2759"/>
<evidence type="ECO:0000256" key="2">
    <source>
        <dbReference type="ARBA" id="ARBA00022692"/>
    </source>
</evidence>
<dbReference type="InParanoid" id="A0A084QQC0"/>
<keyword evidence="2 6" id="KW-0812">Transmembrane</keyword>
<dbReference type="Pfam" id="PF08551">
    <property type="entry name" value="DUF1751"/>
    <property type="match status" value="1"/>
</dbReference>
<proteinExistence type="predicted"/>
<evidence type="ECO:0000256" key="1">
    <source>
        <dbReference type="ARBA" id="ARBA00004141"/>
    </source>
</evidence>
<organism evidence="7 8">
    <name type="scientific">Stachybotrys chlorohalonatus (strain IBT 40285)</name>
    <dbReference type="NCBI Taxonomy" id="1283841"/>
    <lineage>
        <taxon>Eukaryota</taxon>
        <taxon>Fungi</taxon>
        <taxon>Dikarya</taxon>
        <taxon>Ascomycota</taxon>
        <taxon>Pezizomycotina</taxon>
        <taxon>Sordariomycetes</taxon>
        <taxon>Hypocreomycetidae</taxon>
        <taxon>Hypocreales</taxon>
        <taxon>Stachybotryaceae</taxon>
        <taxon>Stachybotrys</taxon>
    </lineage>
</organism>
<evidence type="ECO:0000256" key="6">
    <source>
        <dbReference type="SAM" id="Phobius"/>
    </source>
</evidence>
<dbReference type="GO" id="GO:0006890">
    <property type="term" value="P:retrograde vesicle-mediated transport, Golgi to endoplasmic reticulum"/>
    <property type="evidence" value="ECO:0007669"/>
    <property type="project" value="InterPro"/>
</dbReference>
<accession>A0A084QQC0</accession>
<dbReference type="AlphaFoldDB" id="A0A084QQC0"/>
<dbReference type="InterPro" id="IPR035952">
    <property type="entry name" value="Rhomboid-like_sf"/>
</dbReference>
<keyword evidence="3 6" id="KW-1133">Transmembrane helix</keyword>
<comment type="subcellular location">
    <subcellularLocation>
        <location evidence="1">Membrane</location>
        <topology evidence="1">Multi-pass membrane protein</topology>
    </subcellularLocation>
</comment>
<dbReference type="FunFam" id="1.20.1540.10:FF:000004">
    <property type="entry name" value="Transmembrane protein 115"/>
    <property type="match status" value="1"/>
</dbReference>
<dbReference type="GO" id="GO:0016020">
    <property type="term" value="C:membrane"/>
    <property type="evidence" value="ECO:0007669"/>
    <property type="project" value="UniProtKB-SubCell"/>
</dbReference>
<dbReference type="EMBL" id="KL660490">
    <property type="protein sequence ID" value="KFA66155.1"/>
    <property type="molecule type" value="Genomic_DNA"/>
</dbReference>
<evidence type="ECO:0000256" key="3">
    <source>
        <dbReference type="ARBA" id="ARBA00022989"/>
    </source>
</evidence>
<keyword evidence="4 6" id="KW-0472">Membrane</keyword>
<reference evidence="7 8" key="1">
    <citation type="journal article" date="2014" name="BMC Genomics">
        <title>Comparative genome sequencing reveals chemotype-specific gene clusters in the toxigenic black mold Stachybotrys.</title>
        <authorList>
            <person name="Semeiks J."/>
            <person name="Borek D."/>
            <person name="Otwinowski Z."/>
            <person name="Grishin N.V."/>
        </authorList>
    </citation>
    <scope>NUCLEOTIDE SEQUENCE [LARGE SCALE GENOMIC DNA]</scope>
    <source>
        <strain evidence="7 8">IBT 40285</strain>
    </source>
</reference>
<evidence type="ECO:0000313" key="8">
    <source>
        <dbReference type="Proteomes" id="UP000028524"/>
    </source>
</evidence>
<dbReference type="PANTHER" id="PTHR13377:SF3">
    <property type="entry name" value="TRANSMEMBRANE PROTEIN 115"/>
    <property type="match status" value="1"/>
</dbReference>
<feature type="compositionally biased region" description="Basic and acidic residues" evidence="5">
    <location>
        <begin position="351"/>
        <end position="364"/>
    </location>
</feature>
<dbReference type="SUPFAM" id="SSF144091">
    <property type="entry name" value="Rhomboid-like"/>
    <property type="match status" value="1"/>
</dbReference>
<feature type="transmembrane region" description="Helical" evidence="6">
    <location>
        <begin position="169"/>
        <end position="197"/>
    </location>
</feature>